<accession>A0AAV3ZA53</accession>
<reference evidence="1 2" key="1">
    <citation type="journal article" date="2021" name="Elife">
        <title>Chloroplast acquisition without the gene transfer in kleptoplastic sea slugs, Plakobranchus ocellatus.</title>
        <authorList>
            <person name="Maeda T."/>
            <person name="Takahashi S."/>
            <person name="Yoshida T."/>
            <person name="Shimamura S."/>
            <person name="Takaki Y."/>
            <person name="Nagai Y."/>
            <person name="Toyoda A."/>
            <person name="Suzuki Y."/>
            <person name="Arimoto A."/>
            <person name="Ishii H."/>
            <person name="Satoh N."/>
            <person name="Nishiyama T."/>
            <person name="Hasebe M."/>
            <person name="Maruyama T."/>
            <person name="Minagawa J."/>
            <person name="Obokata J."/>
            <person name="Shigenobu S."/>
        </authorList>
    </citation>
    <scope>NUCLEOTIDE SEQUENCE [LARGE SCALE GENOMIC DNA]</scope>
</reference>
<keyword evidence="2" id="KW-1185">Reference proteome</keyword>
<proteinExistence type="predicted"/>
<dbReference type="AlphaFoldDB" id="A0AAV3ZA53"/>
<dbReference type="Proteomes" id="UP000735302">
    <property type="component" value="Unassembled WGS sequence"/>
</dbReference>
<gene>
    <name evidence="1" type="ORF">PoB_001862200</name>
</gene>
<dbReference type="EMBL" id="BLXT01002217">
    <property type="protein sequence ID" value="GFN92116.1"/>
    <property type="molecule type" value="Genomic_DNA"/>
</dbReference>
<comment type="caution">
    <text evidence="1">The sequence shown here is derived from an EMBL/GenBank/DDBJ whole genome shotgun (WGS) entry which is preliminary data.</text>
</comment>
<evidence type="ECO:0000313" key="2">
    <source>
        <dbReference type="Proteomes" id="UP000735302"/>
    </source>
</evidence>
<organism evidence="1 2">
    <name type="scientific">Plakobranchus ocellatus</name>
    <dbReference type="NCBI Taxonomy" id="259542"/>
    <lineage>
        <taxon>Eukaryota</taxon>
        <taxon>Metazoa</taxon>
        <taxon>Spiralia</taxon>
        <taxon>Lophotrochozoa</taxon>
        <taxon>Mollusca</taxon>
        <taxon>Gastropoda</taxon>
        <taxon>Heterobranchia</taxon>
        <taxon>Euthyneura</taxon>
        <taxon>Panpulmonata</taxon>
        <taxon>Sacoglossa</taxon>
        <taxon>Placobranchoidea</taxon>
        <taxon>Plakobranchidae</taxon>
        <taxon>Plakobranchus</taxon>
    </lineage>
</organism>
<evidence type="ECO:0000313" key="1">
    <source>
        <dbReference type="EMBL" id="GFN92116.1"/>
    </source>
</evidence>
<protein>
    <submittedName>
        <fullName evidence="1">Uncharacterized protein</fullName>
    </submittedName>
</protein>
<name>A0AAV3ZA53_9GAST</name>
<sequence>MLRLSPSDLISFIGHLSPSGHLYPSDLGPGTMIKCFCTDTAWTSQRLAKETRETWTRASKVLPVPETQASTRNKGVKTAAYSPVLRL</sequence>